<dbReference type="GO" id="GO:0005886">
    <property type="term" value="C:plasma membrane"/>
    <property type="evidence" value="ECO:0007669"/>
    <property type="project" value="UniProtKB-SubCell"/>
</dbReference>
<evidence type="ECO:0000256" key="2">
    <source>
        <dbReference type="ARBA" id="ARBA00004401"/>
    </source>
</evidence>
<keyword evidence="7" id="KW-0472">Membrane</keyword>
<dbReference type="CDD" id="cd06530">
    <property type="entry name" value="S26_SPase_I"/>
    <property type="match status" value="1"/>
</dbReference>
<evidence type="ECO:0000256" key="4">
    <source>
        <dbReference type="ARBA" id="ARBA00013208"/>
    </source>
</evidence>
<evidence type="ECO:0000256" key="7">
    <source>
        <dbReference type="RuleBase" id="RU362042"/>
    </source>
</evidence>
<dbReference type="EC" id="3.4.21.89" evidence="4 7"/>
<dbReference type="Gene3D" id="2.10.109.10">
    <property type="entry name" value="Umud Fragment, subunit A"/>
    <property type="match status" value="1"/>
</dbReference>
<feature type="transmembrane region" description="Helical" evidence="7">
    <location>
        <begin position="6"/>
        <end position="24"/>
    </location>
</feature>
<reference evidence="10" key="1">
    <citation type="submission" date="2016-10" db="EMBL/GenBank/DDBJ databases">
        <authorList>
            <person name="Varghese N."/>
            <person name="Submissions S."/>
        </authorList>
    </citation>
    <scope>NUCLEOTIDE SEQUENCE [LARGE SCALE GENOMIC DNA]</scope>
    <source>
        <strain evidence="10">DSM 20403</strain>
    </source>
</reference>
<dbReference type="GO" id="GO:0006465">
    <property type="term" value="P:signal peptide processing"/>
    <property type="evidence" value="ECO:0007669"/>
    <property type="project" value="InterPro"/>
</dbReference>
<dbReference type="Pfam" id="PF10502">
    <property type="entry name" value="Peptidase_S26"/>
    <property type="match status" value="1"/>
</dbReference>
<sequence length="176" mass="19945">MSKVKVLAAWFVTGILCFTAFFMFRKNGAEVKVYGSSMAPTIDSGQKVFIEYHKKIKRSDVVVFDTKKMSVKPEESGYYIKRVIGLPGDSIESKNGIIYVNGRKIDESYLNEEQKTSASTGDWTLHDLGVRNHWKTIVDRVPENSYFVLGDHRSTSEDSRMFGFVPKRAVVGVMDK</sequence>
<name>A0A1I2RUR1_9LACO</name>
<dbReference type="InterPro" id="IPR019533">
    <property type="entry name" value="Peptidase_S26"/>
</dbReference>
<dbReference type="PANTHER" id="PTHR43390:SF1">
    <property type="entry name" value="CHLOROPLAST PROCESSING PEPTIDASE"/>
    <property type="match status" value="1"/>
</dbReference>
<dbReference type="EMBL" id="FOPI01000019">
    <property type="protein sequence ID" value="SFG42377.1"/>
    <property type="molecule type" value="Genomic_DNA"/>
</dbReference>
<proteinExistence type="inferred from homology"/>
<dbReference type="GO" id="GO:0004252">
    <property type="term" value="F:serine-type endopeptidase activity"/>
    <property type="evidence" value="ECO:0007669"/>
    <property type="project" value="InterPro"/>
</dbReference>
<keyword evidence="5 7" id="KW-0378">Hydrolase</keyword>
<dbReference type="InterPro" id="IPR000223">
    <property type="entry name" value="Pept_S26A_signal_pept_1"/>
</dbReference>
<feature type="active site" evidence="6">
    <location>
        <position position="81"/>
    </location>
</feature>
<dbReference type="NCBIfam" id="TIGR02227">
    <property type="entry name" value="sigpep_I_bact"/>
    <property type="match status" value="1"/>
</dbReference>
<evidence type="ECO:0000259" key="8">
    <source>
        <dbReference type="Pfam" id="PF10502"/>
    </source>
</evidence>
<dbReference type="AlphaFoldDB" id="A0A1I2RUR1"/>
<dbReference type="InterPro" id="IPR019758">
    <property type="entry name" value="Pept_S26A_signal_pept_1_CS"/>
</dbReference>
<comment type="subcellular location">
    <subcellularLocation>
        <location evidence="2">Cell membrane</location>
        <topology evidence="2">Single-pass type II membrane protein</topology>
    </subcellularLocation>
    <subcellularLocation>
        <location evidence="7">Membrane</location>
        <topology evidence="7">Single-pass type II membrane protein</topology>
    </subcellularLocation>
</comment>
<dbReference type="PROSITE" id="PS00761">
    <property type="entry name" value="SPASE_I_3"/>
    <property type="match status" value="1"/>
</dbReference>
<accession>A0A1I2RUR1</accession>
<dbReference type="Proteomes" id="UP000182635">
    <property type="component" value="Unassembled WGS sequence"/>
</dbReference>
<evidence type="ECO:0000313" key="9">
    <source>
        <dbReference type="EMBL" id="SFG42377.1"/>
    </source>
</evidence>
<evidence type="ECO:0000256" key="6">
    <source>
        <dbReference type="PIRSR" id="PIRSR600223-1"/>
    </source>
</evidence>
<evidence type="ECO:0000256" key="1">
    <source>
        <dbReference type="ARBA" id="ARBA00000677"/>
    </source>
</evidence>
<comment type="similarity">
    <text evidence="3 7">Belongs to the peptidase S26 family.</text>
</comment>
<dbReference type="SUPFAM" id="SSF51306">
    <property type="entry name" value="LexA/Signal peptidase"/>
    <property type="match status" value="1"/>
</dbReference>
<dbReference type="OrthoDB" id="9802919at2"/>
<dbReference type="InterPro" id="IPR036286">
    <property type="entry name" value="LexA/Signal_pep-like_sf"/>
</dbReference>
<keyword evidence="7" id="KW-0812">Transmembrane</keyword>
<protein>
    <recommendedName>
        <fullName evidence="4 7">Signal peptidase I</fullName>
        <ecNumber evidence="4 7">3.4.21.89</ecNumber>
    </recommendedName>
</protein>
<evidence type="ECO:0000256" key="5">
    <source>
        <dbReference type="ARBA" id="ARBA00022801"/>
    </source>
</evidence>
<comment type="catalytic activity">
    <reaction evidence="1 7">
        <text>Cleavage of hydrophobic, N-terminal signal or leader sequences from secreted and periplasmic proteins.</text>
        <dbReference type="EC" id="3.4.21.89"/>
    </reaction>
</comment>
<feature type="domain" description="Peptidase S26" evidence="8">
    <location>
        <begin position="13"/>
        <end position="173"/>
    </location>
</feature>
<keyword evidence="7" id="KW-0645">Protease</keyword>
<evidence type="ECO:0000256" key="3">
    <source>
        <dbReference type="ARBA" id="ARBA00009370"/>
    </source>
</evidence>
<feature type="active site" evidence="6">
    <location>
        <position position="37"/>
    </location>
</feature>
<keyword evidence="7" id="KW-1133">Transmembrane helix</keyword>
<gene>
    <name evidence="9" type="ORF">SAMN02910432_01311</name>
</gene>
<dbReference type="PRINTS" id="PR00727">
    <property type="entry name" value="LEADERPTASE"/>
</dbReference>
<dbReference type="GO" id="GO:0009003">
    <property type="term" value="F:signal peptidase activity"/>
    <property type="evidence" value="ECO:0007669"/>
    <property type="project" value="UniProtKB-EC"/>
</dbReference>
<dbReference type="PANTHER" id="PTHR43390">
    <property type="entry name" value="SIGNAL PEPTIDASE I"/>
    <property type="match status" value="1"/>
</dbReference>
<evidence type="ECO:0000313" key="10">
    <source>
        <dbReference type="Proteomes" id="UP000182635"/>
    </source>
</evidence>
<dbReference type="RefSeq" id="WP_046922026.1">
    <property type="nucleotide sequence ID" value="NZ_AYYL01000012.1"/>
</dbReference>
<organism evidence="9 10">
    <name type="scientific">Ligilactobacillus ruminis DSM 20403 = NBRC 102161</name>
    <dbReference type="NCBI Taxonomy" id="1423798"/>
    <lineage>
        <taxon>Bacteria</taxon>
        <taxon>Bacillati</taxon>
        <taxon>Bacillota</taxon>
        <taxon>Bacilli</taxon>
        <taxon>Lactobacillales</taxon>
        <taxon>Lactobacillaceae</taxon>
        <taxon>Ligilactobacillus</taxon>
    </lineage>
</organism>